<organism evidence="2 3">
    <name type="scientific">Candidatus Thiothrix anitrata</name>
    <dbReference type="NCBI Taxonomy" id="2823902"/>
    <lineage>
        <taxon>Bacteria</taxon>
        <taxon>Pseudomonadati</taxon>
        <taxon>Pseudomonadota</taxon>
        <taxon>Gammaproteobacteria</taxon>
        <taxon>Thiotrichales</taxon>
        <taxon>Thiotrichaceae</taxon>
        <taxon>Thiothrix</taxon>
    </lineage>
</organism>
<keyword evidence="1" id="KW-1133">Transmembrane helix</keyword>
<accession>A0ABX7X6I8</accession>
<proteinExistence type="predicted"/>
<protein>
    <submittedName>
        <fullName evidence="2">Uncharacterized protein</fullName>
    </submittedName>
</protein>
<gene>
    <name evidence="2" type="ORF">J8380_08060</name>
</gene>
<keyword evidence="1" id="KW-0812">Transmembrane</keyword>
<dbReference type="Proteomes" id="UP000672027">
    <property type="component" value="Chromosome"/>
</dbReference>
<feature type="transmembrane region" description="Helical" evidence="1">
    <location>
        <begin position="63"/>
        <end position="85"/>
    </location>
</feature>
<dbReference type="RefSeq" id="WP_210229936.1">
    <property type="nucleotide sequence ID" value="NZ_CP072800.1"/>
</dbReference>
<feature type="transmembrane region" description="Helical" evidence="1">
    <location>
        <begin position="31"/>
        <end position="51"/>
    </location>
</feature>
<keyword evidence="3" id="KW-1185">Reference proteome</keyword>
<reference evidence="2 3" key="1">
    <citation type="submission" date="2021-04" db="EMBL/GenBank/DDBJ databases">
        <title>Genomics, taxonomy and metabolism of representatives of sulfur bacteria of the genus Thiothrix: Thiothrix fructosivorans QT, Thiothrix unzii A1T and three new species, Thiothrix subterranea sp. nov., Thiothrix litoralis sp. nov. and 'Candidatus Thiothrix anitrata' sp. nov.</title>
        <authorList>
            <person name="Ravin N.V."/>
            <person name="Smolyakov D."/>
            <person name="Rudenko T.S."/>
            <person name="Mardanov A.V."/>
            <person name="Beletsky A.V."/>
            <person name="Markov N.D."/>
            <person name="Fomenkov A.I."/>
            <person name="Roberts R.J."/>
            <person name="Karnachuk O.V."/>
            <person name="Novikov A."/>
            <person name="Grabovich M.Y."/>
        </authorList>
    </citation>
    <scope>NUCLEOTIDE SEQUENCE [LARGE SCALE GENOMIC DNA]</scope>
    <source>
        <strain evidence="2 3">A52</strain>
    </source>
</reference>
<name>A0ABX7X6I8_9GAMM</name>
<keyword evidence="1" id="KW-0472">Membrane</keyword>
<sequence length="92" mass="10197">MKNFYYFTTASILVFISGCSVSPGEMKSTGSLILAVIVFLAIPGFAVVYILDWISRKHKEWDNVIGFHAVMWGVAIIIAVMALIAKEMGFLH</sequence>
<evidence type="ECO:0000313" key="2">
    <source>
        <dbReference type="EMBL" id="QTR51484.1"/>
    </source>
</evidence>
<dbReference type="EMBL" id="CP072800">
    <property type="protein sequence ID" value="QTR51484.1"/>
    <property type="molecule type" value="Genomic_DNA"/>
</dbReference>
<dbReference type="PROSITE" id="PS51257">
    <property type="entry name" value="PROKAR_LIPOPROTEIN"/>
    <property type="match status" value="1"/>
</dbReference>
<evidence type="ECO:0000313" key="3">
    <source>
        <dbReference type="Proteomes" id="UP000672027"/>
    </source>
</evidence>
<evidence type="ECO:0000256" key="1">
    <source>
        <dbReference type="SAM" id="Phobius"/>
    </source>
</evidence>